<proteinExistence type="predicted"/>
<sequence>MLKGPRGLLVTLLGAAIVVAGAIYFGFQDQKGDAETARLFMTHAAAGETAEAHALLHASIAERHSVEDLAAMLTGMEPYTQINFPTFSFSTTNGQRTAALLGTGTTDSGCESALQFNLLNGEITFFDIAPLCRDGATDA</sequence>
<protein>
    <submittedName>
        <fullName evidence="1">Uncharacterized protein</fullName>
    </submittedName>
</protein>
<organism evidence="1">
    <name type="scientific">Gymnodinialimonas phycosphaerae</name>
    <dbReference type="NCBI Taxonomy" id="2841589"/>
    <lineage>
        <taxon>Bacteria</taxon>
        <taxon>Pseudomonadati</taxon>
        <taxon>Pseudomonadota</taxon>
        <taxon>Alphaproteobacteria</taxon>
        <taxon>Rhodobacterales</taxon>
        <taxon>Paracoccaceae</taxon>
        <taxon>Gymnodinialimonas</taxon>
    </lineage>
</organism>
<keyword evidence="2" id="KW-1185">Reference proteome</keyword>
<evidence type="ECO:0000313" key="2">
    <source>
        <dbReference type="Proteomes" id="UP000693972"/>
    </source>
</evidence>
<dbReference type="EMBL" id="CP078073">
    <property type="protein sequence ID" value="QXL87611.1"/>
    <property type="molecule type" value="Genomic_DNA"/>
</dbReference>
<dbReference type="EMBL" id="JAIMBW010000001">
    <property type="protein sequence ID" value="MBY4895001.1"/>
    <property type="molecule type" value="Genomic_DNA"/>
</dbReference>
<evidence type="ECO:0000313" key="1">
    <source>
        <dbReference type="EMBL" id="QXL87611.1"/>
    </source>
</evidence>
<reference evidence="1 2" key="1">
    <citation type="submission" date="2021-07" db="EMBL/GenBank/DDBJ databases">
        <title>Karlodiniumbacter phycospheric gen. nov., sp. nov., a phycosphere bacterium isolated from karlodinium veneficum.</title>
        <authorList>
            <person name="Peng Y."/>
            <person name="Jiang L."/>
            <person name="Lee J."/>
        </authorList>
    </citation>
    <scope>NUCLEOTIDE SEQUENCE</scope>
    <source>
        <strain evidence="1 2">N5</strain>
    </source>
</reference>
<name>A0A975TUR2_9RHOB</name>
<accession>A0A975TUR2</accession>
<dbReference type="RefSeq" id="WP_257894478.1">
    <property type="nucleotide sequence ID" value="NZ_JAIMBW010000001.1"/>
</dbReference>
<dbReference type="AlphaFoldDB" id="A0A975TUR2"/>
<gene>
    <name evidence="1" type="ORF">KUL25_19760</name>
</gene>
<dbReference type="Proteomes" id="UP000693972">
    <property type="component" value="Unassembled WGS sequence"/>
</dbReference>